<protein>
    <submittedName>
        <fullName evidence="3">Aste57867_1793 protein</fullName>
    </submittedName>
</protein>
<reference evidence="2" key="2">
    <citation type="submission" date="2019-06" db="EMBL/GenBank/DDBJ databases">
        <title>Genomics analysis of Aphanomyces spp. identifies a new class of oomycete effector associated with host adaptation.</title>
        <authorList>
            <person name="Gaulin E."/>
        </authorList>
    </citation>
    <scope>NUCLEOTIDE SEQUENCE</scope>
    <source>
        <strain evidence="2">CBS 578.67</strain>
    </source>
</reference>
<feature type="region of interest" description="Disordered" evidence="1">
    <location>
        <begin position="1"/>
        <end position="21"/>
    </location>
</feature>
<organism evidence="3 4">
    <name type="scientific">Aphanomyces stellatus</name>
    <dbReference type="NCBI Taxonomy" id="120398"/>
    <lineage>
        <taxon>Eukaryota</taxon>
        <taxon>Sar</taxon>
        <taxon>Stramenopiles</taxon>
        <taxon>Oomycota</taxon>
        <taxon>Saprolegniomycetes</taxon>
        <taxon>Saprolegniales</taxon>
        <taxon>Verrucalvaceae</taxon>
        <taxon>Aphanomyces</taxon>
    </lineage>
</organism>
<gene>
    <name evidence="3" type="primary">Aste57867_1793</name>
    <name evidence="2" type="ORF">As57867_001791</name>
    <name evidence="3" type="ORF">ASTE57867_1793</name>
</gene>
<evidence type="ECO:0000313" key="2">
    <source>
        <dbReference type="EMBL" id="KAF0718272.1"/>
    </source>
</evidence>
<dbReference type="EMBL" id="CAADRA010000165">
    <property type="protein sequence ID" value="VFT79002.1"/>
    <property type="molecule type" value="Genomic_DNA"/>
</dbReference>
<name>A0A485KB77_9STRA</name>
<proteinExistence type="predicted"/>
<evidence type="ECO:0000313" key="4">
    <source>
        <dbReference type="Proteomes" id="UP000332933"/>
    </source>
</evidence>
<dbReference type="EMBL" id="VJMH01000165">
    <property type="protein sequence ID" value="KAF0718272.1"/>
    <property type="molecule type" value="Genomic_DNA"/>
</dbReference>
<sequence length="148" mass="16575">MLFQANSQVSNPPDEGRTHRSHLDLVWRHRTAERHGSNHRRPQAPCNYCVTIYCVQAQATSEEKGKAVRLSCTMTTQVVDTKSLRKWSTSSDDYFKKPVQKLKTPKSSQRDHTSRNSATIHDVVDCTASDCKENAAPRGICHLPGGPT</sequence>
<evidence type="ECO:0000256" key="1">
    <source>
        <dbReference type="SAM" id="MobiDB-lite"/>
    </source>
</evidence>
<keyword evidence="4" id="KW-1185">Reference proteome</keyword>
<dbReference type="Proteomes" id="UP000332933">
    <property type="component" value="Unassembled WGS sequence"/>
</dbReference>
<accession>A0A485KB77</accession>
<evidence type="ECO:0000313" key="3">
    <source>
        <dbReference type="EMBL" id="VFT79002.1"/>
    </source>
</evidence>
<reference evidence="3 4" key="1">
    <citation type="submission" date="2019-03" db="EMBL/GenBank/DDBJ databases">
        <authorList>
            <person name="Gaulin E."/>
            <person name="Dumas B."/>
        </authorList>
    </citation>
    <scope>NUCLEOTIDE SEQUENCE [LARGE SCALE GENOMIC DNA]</scope>
    <source>
        <strain evidence="3">CBS 568.67</strain>
    </source>
</reference>
<dbReference type="AlphaFoldDB" id="A0A485KB77"/>
<feature type="compositionally biased region" description="Polar residues" evidence="1">
    <location>
        <begin position="1"/>
        <end position="11"/>
    </location>
</feature>